<keyword evidence="3" id="KW-1185">Reference proteome</keyword>
<proteinExistence type="predicted"/>
<accession>A0AAV4NZE1</accession>
<name>A0AAV4NZE1_CAEEX</name>
<gene>
    <name evidence="2" type="ORF">CEXT_176111</name>
</gene>
<keyword evidence="1" id="KW-1133">Transmembrane helix</keyword>
<organism evidence="2 3">
    <name type="scientific">Caerostris extrusa</name>
    <name type="common">Bark spider</name>
    <name type="synonym">Caerostris bankana</name>
    <dbReference type="NCBI Taxonomy" id="172846"/>
    <lineage>
        <taxon>Eukaryota</taxon>
        <taxon>Metazoa</taxon>
        <taxon>Ecdysozoa</taxon>
        <taxon>Arthropoda</taxon>
        <taxon>Chelicerata</taxon>
        <taxon>Arachnida</taxon>
        <taxon>Araneae</taxon>
        <taxon>Araneomorphae</taxon>
        <taxon>Entelegynae</taxon>
        <taxon>Araneoidea</taxon>
        <taxon>Araneidae</taxon>
        <taxon>Caerostris</taxon>
    </lineage>
</organism>
<protein>
    <submittedName>
        <fullName evidence="2">Uncharacterized protein</fullName>
    </submittedName>
</protein>
<dbReference type="Proteomes" id="UP001054945">
    <property type="component" value="Unassembled WGS sequence"/>
</dbReference>
<sequence>MQWDAIHWKITATVIGSFCTIVIGKDKQFVMCGFNTLAYKEVLGPLGDEKRNSSRVLKQETSNIPDMSR</sequence>
<dbReference type="AlphaFoldDB" id="A0AAV4NZE1"/>
<comment type="caution">
    <text evidence="2">The sequence shown here is derived from an EMBL/GenBank/DDBJ whole genome shotgun (WGS) entry which is preliminary data.</text>
</comment>
<evidence type="ECO:0000256" key="1">
    <source>
        <dbReference type="SAM" id="Phobius"/>
    </source>
</evidence>
<keyword evidence="1" id="KW-0472">Membrane</keyword>
<evidence type="ECO:0000313" key="2">
    <source>
        <dbReference type="EMBL" id="GIX89120.1"/>
    </source>
</evidence>
<dbReference type="EMBL" id="BPLR01003828">
    <property type="protein sequence ID" value="GIX89120.1"/>
    <property type="molecule type" value="Genomic_DNA"/>
</dbReference>
<feature type="transmembrane region" description="Helical" evidence="1">
    <location>
        <begin position="6"/>
        <end position="24"/>
    </location>
</feature>
<reference evidence="2 3" key="1">
    <citation type="submission" date="2021-06" db="EMBL/GenBank/DDBJ databases">
        <title>Caerostris extrusa draft genome.</title>
        <authorList>
            <person name="Kono N."/>
            <person name="Arakawa K."/>
        </authorList>
    </citation>
    <scope>NUCLEOTIDE SEQUENCE [LARGE SCALE GENOMIC DNA]</scope>
</reference>
<keyword evidence="1" id="KW-0812">Transmembrane</keyword>
<evidence type="ECO:0000313" key="3">
    <source>
        <dbReference type="Proteomes" id="UP001054945"/>
    </source>
</evidence>